<evidence type="ECO:0000256" key="6">
    <source>
        <dbReference type="ARBA" id="ARBA00023014"/>
    </source>
</evidence>
<evidence type="ECO:0000256" key="3">
    <source>
        <dbReference type="ARBA" id="ARBA00022723"/>
    </source>
</evidence>
<name>A0A1T4QAR7_9FIRM</name>
<evidence type="ECO:0000256" key="2">
    <source>
        <dbReference type="ARBA" id="ARBA00006490"/>
    </source>
</evidence>
<dbReference type="GO" id="GO:0003824">
    <property type="term" value="F:catalytic activity"/>
    <property type="evidence" value="ECO:0007669"/>
    <property type="project" value="UniProtKB-ARBA"/>
</dbReference>
<gene>
    <name evidence="9" type="ORF">SAMN02745191_2379</name>
</gene>
<dbReference type="Proteomes" id="UP000243297">
    <property type="component" value="Unassembled WGS sequence"/>
</dbReference>
<dbReference type="GO" id="GO:0051536">
    <property type="term" value="F:iron-sulfur cluster binding"/>
    <property type="evidence" value="ECO:0007669"/>
    <property type="project" value="UniProtKB-KW"/>
</dbReference>
<dbReference type="InterPro" id="IPR015421">
    <property type="entry name" value="PyrdxlP-dep_Trfase_major"/>
</dbReference>
<dbReference type="AlphaFoldDB" id="A0A1T4QAR7"/>
<evidence type="ECO:0000256" key="4">
    <source>
        <dbReference type="ARBA" id="ARBA00022898"/>
    </source>
</evidence>
<dbReference type="SUPFAM" id="SSF53383">
    <property type="entry name" value="PLP-dependent transferases"/>
    <property type="match status" value="1"/>
</dbReference>
<keyword evidence="4" id="KW-0663">Pyridoxal phosphate</keyword>
<protein>
    <submittedName>
        <fullName evidence="9">Cysteine desulfurase</fullName>
    </submittedName>
</protein>
<dbReference type="PROSITE" id="PS00595">
    <property type="entry name" value="AA_TRANSFER_CLASS_5"/>
    <property type="match status" value="1"/>
</dbReference>
<dbReference type="InterPro" id="IPR016454">
    <property type="entry name" value="Cysteine_dSase"/>
</dbReference>
<dbReference type="Gene3D" id="3.40.640.10">
    <property type="entry name" value="Type I PLP-dependent aspartate aminotransferase-like (Major domain)"/>
    <property type="match status" value="1"/>
</dbReference>
<dbReference type="InterPro" id="IPR020578">
    <property type="entry name" value="Aminotrans_V_PyrdxlP_BS"/>
</dbReference>
<keyword evidence="6" id="KW-0411">Iron-sulfur</keyword>
<accession>A0A1T4QAR7</accession>
<comment type="similarity">
    <text evidence="2">Belongs to the class-V pyridoxal-phosphate-dependent aminotransferase family. NifS/IscS subfamily.</text>
</comment>
<keyword evidence="10" id="KW-1185">Reference proteome</keyword>
<proteinExistence type="inferred from homology"/>
<sequence length="378" mass="42259">MQPKIYFDNASTTALHPEVYETYCNLLKTKFYNSDALYDASVEIQQMIEKSRLAIADTFCVRANEVLFTSGASESNNMAIKGIVFSSQDKKHIITTQIEHSSVYKTCKELEEVFGYDVTYLPVDKDGKVSASSVREALREDTVLVTIMYVNNEVGSIQPIEAIKEIVKKESHAYFHVDGVQALGKIDIDTKNIDCISFSAHKIEGLKGSGILIKKRHVPMIPLICGGQQEFGLRGGTSNALVHILFAKTLRLALDNQKKYHDLIQSHHDYLLNELNQIEGICINSPKDSVINIINFSYPQIPSEVMMNALNSHGVCVSAQSTCASKQGQPSKVLQAMGFERERANSCIRISISYHTTLDECKEFIKILKESCDKYGRV</sequence>
<evidence type="ECO:0000256" key="1">
    <source>
        <dbReference type="ARBA" id="ARBA00001933"/>
    </source>
</evidence>
<evidence type="ECO:0000256" key="5">
    <source>
        <dbReference type="ARBA" id="ARBA00023004"/>
    </source>
</evidence>
<evidence type="ECO:0000259" key="8">
    <source>
        <dbReference type="Pfam" id="PF00266"/>
    </source>
</evidence>
<dbReference type="PANTHER" id="PTHR11601">
    <property type="entry name" value="CYSTEINE DESULFURYLASE FAMILY MEMBER"/>
    <property type="match status" value="1"/>
</dbReference>
<evidence type="ECO:0000313" key="10">
    <source>
        <dbReference type="Proteomes" id="UP000243297"/>
    </source>
</evidence>
<keyword evidence="5" id="KW-0408">Iron</keyword>
<dbReference type="PIRSF" id="PIRSF005572">
    <property type="entry name" value="NifS"/>
    <property type="match status" value="1"/>
</dbReference>
<dbReference type="PANTHER" id="PTHR11601:SF50">
    <property type="entry name" value="CYSTEINE DESULFURASE ISCS 2-RELATED"/>
    <property type="match status" value="1"/>
</dbReference>
<reference evidence="10" key="1">
    <citation type="submission" date="2017-02" db="EMBL/GenBank/DDBJ databases">
        <authorList>
            <person name="Varghese N."/>
            <person name="Submissions S."/>
        </authorList>
    </citation>
    <scope>NUCLEOTIDE SEQUENCE [LARGE SCALE GENOMIC DNA]</scope>
    <source>
        <strain evidence="10">ATCC 25662</strain>
    </source>
</reference>
<dbReference type="InterPro" id="IPR000192">
    <property type="entry name" value="Aminotrans_V_dom"/>
</dbReference>
<dbReference type="STRING" id="118967.SAMN02745191_2379"/>
<dbReference type="InterPro" id="IPR015422">
    <property type="entry name" value="PyrdxlP-dep_Trfase_small"/>
</dbReference>
<feature type="domain" description="Aminotransferase class V" evidence="8">
    <location>
        <begin position="5"/>
        <end position="363"/>
    </location>
</feature>
<evidence type="ECO:0000313" key="9">
    <source>
        <dbReference type="EMBL" id="SKA00863.1"/>
    </source>
</evidence>
<comment type="cofactor">
    <cofactor evidence="1 7">
        <name>pyridoxal 5'-phosphate</name>
        <dbReference type="ChEBI" id="CHEBI:597326"/>
    </cofactor>
</comment>
<dbReference type="Gene3D" id="3.90.1150.10">
    <property type="entry name" value="Aspartate Aminotransferase, domain 1"/>
    <property type="match status" value="1"/>
</dbReference>
<dbReference type="EMBL" id="FUWY01000009">
    <property type="protein sequence ID" value="SKA00863.1"/>
    <property type="molecule type" value="Genomic_DNA"/>
</dbReference>
<evidence type="ECO:0000256" key="7">
    <source>
        <dbReference type="RuleBase" id="RU004504"/>
    </source>
</evidence>
<keyword evidence="3" id="KW-0479">Metal-binding</keyword>
<dbReference type="GO" id="GO:0046872">
    <property type="term" value="F:metal ion binding"/>
    <property type="evidence" value="ECO:0007669"/>
    <property type="project" value="UniProtKB-KW"/>
</dbReference>
<dbReference type="Pfam" id="PF00266">
    <property type="entry name" value="Aminotran_5"/>
    <property type="match status" value="1"/>
</dbReference>
<organism evidence="9 10">
    <name type="scientific">Anaerorhabdus furcosa</name>
    <dbReference type="NCBI Taxonomy" id="118967"/>
    <lineage>
        <taxon>Bacteria</taxon>
        <taxon>Bacillati</taxon>
        <taxon>Bacillota</taxon>
        <taxon>Erysipelotrichia</taxon>
        <taxon>Erysipelotrichales</taxon>
        <taxon>Erysipelotrichaceae</taxon>
        <taxon>Anaerorhabdus</taxon>
    </lineage>
</organism>
<dbReference type="InterPro" id="IPR015424">
    <property type="entry name" value="PyrdxlP-dep_Trfase"/>
</dbReference>
<dbReference type="Gene3D" id="1.10.260.50">
    <property type="match status" value="1"/>
</dbReference>